<evidence type="ECO:0000313" key="2">
    <source>
        <dbReference type="Proteomes" id="UP000266861"/>
    </source>
</evidence>
<gene>
    <name evidence="1" type="ORF">Glove_461g79</name>
</gene>
<protein>
    <submittedName>
        <fullName evidence="1">Uncharacterized protein</fullName>
    </submittedName>
</protein>
<evidence type="ECO:0000313" key="1">
    <source>
        <dbReference type="EMBL" id="RHZ52445.1"/>
    </source>
</evidence>
<comment type="caution">
    <text evidence="1">The sequence shown here is derived from an EMBL/GenBank/DDBJ whole genome shotgun (WGS) entry which is preliminary data.</text>
</comment>
<dbReference type="OrthoDB" id="2307059at2759"/>
<dbReference type="EMBL" id="PQFF01000403">
    <property type="protein sequence ID" value="RHZ52445.1"/>
    <property type="molecule type" value="Genomic_DNA"/>
</dbReference>
<reference evidence="1 2" key="1">
    <citation type="submission" date="2018-08" db="EMBL/GenBank/DDBJ databases">
        <title>Genome and evolution of the arbuscular mycorrhizal fungus Diversispora epigaea (formerly Glomus versiforme) and its bacterial endosymbionts.</title>
        <authorList>
            <person name="Sun X."/>
            <person name="Fei Z."/>
            <person name="Harrison M."/>
        </authorList>
    </citation>
    <scope>NUCLEOTIDE SEQUENCE [LARGE SCALE GENOMIC DNA]</scope>
    <source>
        <strain evidence="1 2">IT104</strain>
    </source>
</reference>
<sequence length="336" mass="38576">MSAKAKEIPNNLVRKKYPKLPNFPLGEERYVWHECFFKSYSMLIRMVFSLPFQIGKKILVKKYNKFLDRNEKTGYKFSWEDKNVYIIEMASQEHEAIVSYLFKCFDEPNNRVKIGPIEVSGQPCKGFSSSLLDLWRIITICIFHIVHFNLTGHGEKIASDVTVCPSEDHVLRPSSLHPGPPPSTTNRHNHARIICEIGNTQSITSWEARCENWMHEIYVRYVFGVKLDNAKLWTRRALAGSVLSTDLTLAEVGVHVKTWDFGTLQYGTHTPTDCTRINLPAYQVTIPVSDVFWNPPVVDRVVNDTDYTPAVPEEVVGNNFLIDLYDVQRVVLKAQK</sequence>
<name>A0A397GNL6_9GLOM</name>
<dbReference type="Proteomes" id="UP000266861">
    <property type="component" value="Unassembled WGS sequence"/>
</dbReference>
<accession>A0A397GNL6</accession>
<organism evidence="1 2">
    <name type="scientific">Diversispora epigaea</name>
    <dbReference type="NCBI Taxonomy" id="1348612"/>
    <lineage>
        <taxon>Eukaryota</taxon>
        <taxon>Fungi</taxon>
        <taxon>Fungi incertae sedis</taxon>
        <taxon>Mucoromycota</taxon>
        <taxon>Glomeromycotina</taxon>
        <taxon>Glomeromycetes</taxon>
        <taxon>Diversisporales</taxon>
        <taxon>Diversisporaceae</taxon>
        <taxon>Diversispora</taxon>
    </lineage>
</organism>
<dbReference type="AlphaFoldDB" id="A0A397GNL6"/>
<proteinExistence type="predicted"/>
<keyword evidence="2" id="KW-1185">Reference proteome</keyword>